<evidence type="ECO:0000256" key="11">
    <source>
        <dbReference type="ARBA" id="ARBA00032010"/>
    </source>
</evidence>
<evidence type="ECO:0000256" key="4">
    <source>
        <dbReference type="ARBA" id="ARBA00019622"/>
    </source>
</evidence>
<dbReference type="InterPro" id="IPR057344">
    <property type="entry name" value="ARM_SRB8"/>
</dbReference>
<evidence type="ECO:0000313" key="14">
    <source>
        <dbReference type="EMBL" id="KAK1764096.1"/>
    </source>
</evidence>
<feature type="compositionally biased region" description="Polar residues" evidence="12">
    <location>
        <begin position="125"/>
        <end position="135"/>
    </location>
</feature>
<comment type="caution">
    <text evidence="14">The sequence shown here is derived from an EMBL/GenBank/DDBJ whole genome shotgun (WGS) entry which is preliminary data.</text>
</comment>
<evidence type="ECO:0000256" key="5">
    <source>
        <dbReference type="ARBA" id="ARBA00022491"/>
    </source>
</evidence>
<evidence type="ECO:0000313" key="15">
    <source>
        <dbReference type="Proteomes" id="UP001244011"/>
    </source>
</evidence>
<evidence type="ECO:0000259" key="13">
    <source>
        <dbReference type="SMART" id="SM01281"/>
    </source>
</evidence>
<dbReference type="GeneID" id="85311983"/>
<comment type="subcellular location">
    <subcellularLocation>
        <location evidence="1">Nucleus</location>
    </subcellularLocation>
</comment>
<feature type="compositionally biased region" description="Polar residues" evidence="12">
    <location>
        <begin position="92"/>
        <end position="105"/>
    </location>
</feature>
<dbReference type="EMBL" id="MU839022">
    <property type="protein sequence ID" value="KAK1764096.1"/>
    <property type="molecule type" value="Genomic_DNA"/>
</dbReference>
<sequence>MTSRASLGVQQRQAQRPLSGSGLSQRPAHQRSLSQQYLPQSPIRKEAPFLDLNQSDAADVAQGRYATQRRGGSRLKLELSHDVADTIAQAGISESPSTLDSSKPITPSRVMPPTDASDLGDMSPHASTRAQTAEADSNPLPVPPRRPRFTLPVPRQDSSTPIVTPIKKDSKPKVYTVETPSAAPRYITHGTTDQPAKASSTAPTPNRGGSSSATGFADFYPWTGAHPEDKFSEHVIRHGFFDKAPVAQTETSSAKGGLFGSVKHHKSGLHALSTIFTGVLGQRRHNGRITAPSTFKPPPRVTLTDTKREMWLKDLANPAISLRRLSRTIPHGIRGKVLLDQCLNKSVPVDRAIWLAKCVGANEIRAFKRKGVNGTFVMGGEAKWIRDWTVFVEQFVESVFSAFGDANWKSKVNYAIRLATHLYAEHLLDRDHYMEWLISGLENSPQAKLPMWMLIMQIYWNDLLRMRKSGRRLVTALLSHLHVIQTHPDKDILAPLSSNLASLLSTLMAASPENFVSPTAWFKYRDTLLSSLPADDDPHLDLLKRITHRNEQLIASGNRSRPAARHILVKILDSTLQSFVSDELPGQCWDVARDKSALVRTLLEWCTSMYRPGIAKVYVTSLVLLSWSTMGVDVTAEVLDFLDSDTLEEAGRRTTLYHLICELVRSGQFFVPSYIQWLIARGGILREQDVSPEGPCGMRLLVELPTHALTDSQRSLRAGMLRRASFSVEDEAEDAGMAIKCLKSTLGISMESPDEMLQRKPLSVSKLSKRIGLSSRALKAEVGSWLRNNLVSNLDHESKDGHQGPEISPTTFNAVRAIFESAGDFSMFADVLKTISRVSSVDILASCTDTLSRHISIFAALGVGRDLFDTFHGRLKSLAEEQGIGARPLLASLAGLAPRIPKLEKLAAQLQKDLAQSDRSNPVDACSPVSDNMGARLQDNDSDLQEEIEKHLASGTTIDRHTMDRFFQLVAARLQNSWGKSADSQRAYSLLLARLRVLDAQLFDTLMAKWVSYIRSMGSRPSILQIFPLLVSVGCLSIPLVLACTHGEPPTPAVGNGPPRPAATPGPGSVAALQSIQVTYRTRYVQEILQFLMTPPLPDSLITAEECYRIAILQDEAQRENQSDILAVTRLALAEYSLCHDKNDTNALPLDDPATKDRLVGMLRSLALKDTAGVSKALAIRSPGPFIGNWIDCLATKLLIPTADQTTQVTFDQVLELTDEFTLPFCQLKLSLSLALGDQASPDSTERLQSHLELFAKAMDNAIDAKNITWTGMLSSLSPELTHHLKNRAQGRFLNLLPSTRNPPSAERSLAQSLQMAENLLSVIDAIVRGGSMGRPPQLVPAIVDKLADMWEILSSTDDATKAAVIDHWLPSLLTFITLHTATFDTSKAGSEVLARALLVLCGILQELDLVQGDGIGPASARAVADRVFDLTLLLVDNLADDARAHCVRAVKDASSDVRLRYIFSFARPPGEHLMLSHRDKQQQQSPGLAGRVAGAIPGGGLLGTPAALWGQAVNGPERLTAFQLRRWEVLNEPTPNVGENDTALSLALFEARKV</sequence>
<comment type="similarity">
    <text evidence="2">Belongs to the Mediator complex subunit 12 family.</text>
</comment>
<dbReference type="GO" id="GO:0006357">
    <property type="term" value="P:regulation of transcription by RNA polymerase II"/>
    <property type="evidence" value="ECO:0007669"/>
    <property type="project" value="InterPro"/>
</dbReference>
<accession>A0AAJ0FCZ6</accession>
<keyword evidence="8" id="KW-0804">Transcription</keyword>
<evidence type="ECO:0000256" key="12">
    <source>
        <dbReference type="SAM" id="MobiDB-lite"/>
    </source>
</evidence>
<reference evidence="14" key="1">
    <citation type="submission" date="2023-06" db="EMBL/GenBank/DDBJ databases">
        <title>Genome-scale phylogeny and comparative genomics of the fungal order Sordariales.</title>
        <authorList>
            <consortium name="Lawrence Berkeley National Laboratory"/>
            <person name="Hensen N."/>
            <person name="Bonometti L."/>
            <person name="Westerberg I."/>
            <person name="Brannstrom I.O."/>
            <person name="Guillou S."/>
            <person name="Cros-Aarteil S."/>
            <person name="Calhoun S."/>
            <person name="Haridas S."/>
            <person name="Kuo A."/>
            <person name="Mondo S."/>
            <person name="Pangilinan J."/>
            <person name="Riley R."/>
            <person name="Labutti K."/>
            <person name="Andreopoulos B."/>
            <person name="Lipzen A."/>
            <person name="Chen C."/>
            <person name="Yanf M."/>
            <person name="Daum C."/>
            <person name="Ng V."/>
            <person name="Clum A."/>
            <person name="Steindorff A."/>
            <person name="Ohm R."/>
            <person name="Martin F."/>
            <person name="Silar P."/>
            <person name="Natvig D."/>
            <person name="Lalanne C."/>
            <person name="Gautier V."/>
            <person name="Ament-Velasquez S.L."/>
            <person name="Kruys A."/>
            <person name="Hutchinson M.I."/>
            <person name="Powell A.J."/>
            <person name="Barry K."/>
            <person name="Miller A.N."/>
            <person name="Grigoriev I.V."/>
            <person name="Debuchy R."/>
            <person name="Gladieux P."/>
            <person name="Thoren M.H."/>
            <person name="Johannesson H."/>
        </authorList>
    </citation>
    <scope>NUCLEOTIDE SEQUENCE</scope>
    <source>
        <strain evidence="14">8032-3</strain>
    </source>
</reference>
<evidence type="ECO:0000256" key="10">
    <source>
        <dbReference type="ARBA" id="ARBA00025661"/>
    </source>
</evidence>
<keyword evidence="7" id="KW-0010">Activator</keyword>
<comment type="subunit">
    <text evidence="3">Component of the SRB8-11 complex, which itself associates with the Mediator complex.</text>
</comment>
<feature type="compositionally biased region" description="Polar residues" evidence="12">
    <location>
        <begin position="1"/>
        <end position="24"/>
    </location>
</feature>
<dbReference type="PANTHER" id="PTHR46567">
    <property type="entry name" value="MEDIATOR OF RNA POLYMERASE II TRANSCRIPTION SUBUNIT 12"/>
    <property type="match status" value="1"/>
</dbReference>
<evidence type="ECO:0000256" key="9">
    <source>
        <dbReference type="ARBA" id="ARBA00023242"/>
    </source>
</evidence>
<feature type="region of interest" description="Disordered" evidence="12">
    <location>
        <begin position="88"/>
        <end position="166"/>
    </location>
</feature>
<evidence type="ECO:0000256" key="3">
    <source>
        <dbReference type="ARBA" id="ARBA00011629"/>
    </source>
</evidence>
<dbReference type="SMART" id="SM01281">
    <property type="entry name" value="Med12"/>
    <property type="match status" value="1"/>
</dbReference>
<dbReference type="Proteomes" id="UP001244011">
    <property type="component" value="Unassembled WGS sequence"/>
</dbReference>
<dbReference type="PANTHER" id="PTHR46567:SF1">
    <property type="entry name" value="MEDIATOR OF RNA POLYMERASE II TRANSCRIPTION SUBUNIT 12"/>
    <property type="match status" value="1"/>
</dbReference>
<proteinExistence type="inferred from homology"/>
<evidence type="ECO:0000256" key="1">
    <source>
        <dbReference type="ARBA" id="ARBA00004123"/>
    </source>
</evidence>
<dbReference type="GO" id="GO:0016592">
    <property type="term" value="C:mediator complex"/>
    <property type="evidence" value="ECO:0007669"/>
    <property type="project" value="InterPro"/>
</dbReference>
<keyword evidence="6" id="KW-0805">Transcription regulation</keyword>
<keyword evidence="9" id="KW-0539">Nucleus</keyword>
<feature type="compositionally biased region" description="Polar residues" evidence="12">
    <location>
        <begin position="189"/>
        <end position="212"/>
    </location>
</feature>
<organism evidence="14 15">
    <name type="scientific">Phialemonium atrogriseum</name>
    <dbReference type="NCBI Taxonomy" id="1093897"/>
    <lineage>
        <taxon>Eukaryota</taxon>
        <taxon>Fungi</taxon>
        <taxon>Dikarya</taxon>
        <taxon>Ascomycota</taxon>
        <taxon>Pezizomycotina</taxon>
        <taxon>Sordariomycetes</taxon>
        <taxon>Sordariomycetidae</taxon>
        <taxon>Cephalothecales</taxon>
        <taxon>Cephalothecaceae</taxon>
        <taxon>Phialemonium</taxon>
    </lineage>
</organism>
<protein>
    <recommendedName>
        <fullName evidence="4">Mediator of RNA polymerase II transcription subunit 12</fullName>
    </recommendedName>
    <alternativeName>
        <fullName evidence="11">Mediator complex subunit 12</fullName>
    </alternativeName>
</protein>
<dbReference type="RefSeq" id="XP_060280309.1">
    <property type="nucleotide sequence ID" value="XM_060428796.1"/>
</dbReference>
<gene>
    <name evidence="14" type="ORF">QBC33DRAFT_548035</name>
</gene>
<evidence type="ECO:0000256" key="6">
    <source>
        <dbReference type="ARBA" id="ARBA00023015"/>
    </source>
</evidence>
<dbReference type="Pfam" id="PF25326">
    <property type="entry name" value="ARM_SRB8"/>
    <property type="match status" value="1"/>
</dbReference>
<name>A0AAJ0FCZ6_9PEZI</name>
<dbReference type="Pfam" id="PF09497">
    <property type="entry name" value="Med12"/>
    <property type="match status" value="1"/>
</dbReference>
<dbReference type="GO" id="GO:0003712">
    <property type="term" value="F:transcription coregulator activity"/>
    <property type="evidence" value="ECO:0007669"/>
    <property type="project" value="InterPro"/>
</dbReference>
<feature type="domain" description="Mediator complex subunit Med12" evidence="13">
    <location>
        <begin position="294"/>
        <end position="357"/>
    </location>
</feature>
<evidence type="ECO:0000256" key="8">
    <source>
        <dbReference type="ARBA" id="ARBA00023163"/>
    </source>
</evidence>
<keyword evidence="15" id="KW-1185">Reference proteome</keyword>
<evidence type="ECO:0000256" key="2">
    <source>
        <dbReference type="ARBA" id="ARBA00010289"/>
    </source>
</evidence>
<keyword evidence="5" id="KW-0678">Repressor</keyword>
<dbReference type="InterPro" id="IPR019035">
    <property type="entry name" value="Mediator_Med12"/>
</dbReference>
<feature type="region of interest" description="Disordered" evidence="12">
    <location>
        <begin position="185"/>
        <end position="212"/>
    </location>
</feature>
<comment type="function">
    <text evidence="10">Component of the SRB8-11 complex. The SRB8-11 complex is a regulatory module of the Mediator complex which is itself involved in regulation of basal and activated RNA polymerase II-dependent transcription. The SRB8-11 complex may be involved in the transcriptional repression of a subset of genes regulated by Mediator. It may inhibit the association of the Mediator complex with RNA polymerase II to form the holoenzyme complex.</text>
</comment>
<feature type="region of interest" description="Disordered" evidence="12">
    <location>
        <begin position="1"/>
        <end position="55"/>
    </location>
</feature>
<evidence type="ECO:0000256" key="7">
    <source>
        <dbReference type="ARBA" id="ARBA00023159"/>
    </source>
</evidence>